<keyword evidence="4" id="KW-1185">Reference proteome</keyword>
<dbReference type="AlphaFoldDB" id="A0AAW1MU77"/>
<proteinExistence type="predicted"/>
<dbReference type="EMBL" id="JBDFQZ010000002">
    <property type="protein sequence ID" value="KAK9750063.1"/>
    <property type="molecule type" value="Genomic_DNA"/>
</dbReference>
<evidence type="ECO:0000256" key="2">
    <source>
        <dbReference type="SAM" id="Phobius"/>
    </source>
</evidence>
<evidence type="ECO:0000313" key="4">
    <source>
        <dbReference type="Proteomes" id="UP001443914"/>
    </source>
</evidence>
<comment type="caution">
    <text evidence="3">The sequence shown here is derived from an EMBL/GenBank/DDBJ whole genome shotgun (WGS) entry which is preliminary data.</text>
</comment>
<feature type="compositionally biased region" description="Polar residues" evidence="1">
    <location>
        <begin position="76"/>
        <end position="85"/>
    </location>
</feature>
<keyword evidence="2" id="KW-0812">Transmembrane</keyword>
<evidence type="ECO:0000313" key="3">
    <source>
        <dbReference type="EMBL" id="KAK9750063.1"/>
    </source>
</evidence>
<feature type="compositionally biased region" description="Basic and acidic residues" evidence="1">
    <location>
        <begin position="89"/>
        <end position="102"/>
    </location>
</feature>
<accession>A0AAW1MU77</accession>
<protein>
    <submittedName>
        <fullName evidence="3">Uncharacterized protein</fullName>
    </submittedName>
</protein>
<organism evidence="3 4">
    <name type="scientific">Saponaria officinalis</name>
    <name type="common">Common soapwort</name>
    <name type="synonym">Lychnis saponaria</name>
    <dbReference type="NCBI Taxonomy" id="3572"/>
    <lineage>
        <taxon>Eukaryota</taxon>
        <taxon>Viridiplantae</taxon>
        <taxon>Streptophyta</taxon>
        <taxon>Embryophyta</taxon>
        <taxon>Tracheophyta</taxon>
        <taxon>Spermatophyta</taxon>
        <taxon>Magnoliopsida</taxon>
        <taxon>eudicotyledons</taxon>
        <taxon>Gunneridae</taxon>
        <taxon>Pentapetalae</taxon>
        <taxon>Caryophyllales</taxon>
        <taxon>Caryophyllaceae</taxon>
        <taxon>Caryophylleae</taxon>
        <taxon>Saponaria</taxon>
    </lineage>
</organism>
<dbReference type="Proteomes" id="UP001443914">
    <property type="component" value="Unassembled WGS sequence"/>
</dbReference>
<feature type="region of interest" description="Disordered" evidence="1">
    <location>
        <begin position="73"/>
        <end position="115"/>
    </location>
</feature>
<dbReference type="EMBL" id="JBDFQZ010000002">
    <property type="protein sequence ID" value="KAK9750064.1"/>
    <property type="molecule type" value="Genomic_DNA"/>
</dbReference>
<keyword evidence="2" id="KW-0472">Membrane</keyword>
<evidence type="ECO:0000256" key="1">
    <source>
        <dbReference type="SAM" id="MobiDB-lite"/>
    </source>
</evidence>
<feature type="transmembrane region" description="Helical" evidence="2">
    <location>
        <begin position="6"/>
        <end position="27"/>
    </location>
</feature>
<name>A0AAW1MU77_SAPOF</name>
<reference evidence="3 4" key="1">
    <citation type="submission" date="2024-03" db="EMBL/GenBank/DDBJ databases">
        <title>WGS assembly of Saponaria officinalis var. Norfolk2.</title>
        <authorList>
            <person name="Jenkins J."/>
            <person name="Shu S."/>
            <person name="Grimwood J."/>
            <person name="Barry K."/>
            <person name="Goodstein D."/>
            <person name="Schmutz J."/>
            <person name="Leebens-Mack J."/>
            <person name="Osbourn A."/>
        </authorList>
    </citation>
    <scope>NUCLEOTIDE SEQUENCE [LARGE SCALE GENOMIC DNA]</scope>
    <source>
        <strain evidence="4">cv. Norfolk2</strain>
        <strain evidence="3">JIC</strain>
        <tissue evidence="3">Leaf</tissue>
    </source>
</reference>
<sequence length="115" mass="13413">MEFNFQNVKYIYILFTYMSFSFSLYQVKTMKFKSTKQVSMSNRIDISVYMDEDEALKQATTLSLNDVGEISDLQHGGSSRNSHALTASGKEKSHDQIREDNTKRRKQKLRLEKET</sequence>
<keyword evidence="2" id="KW-1133">Transmembrane helix</keyword>
<gene>
    <name evidence="3" type="ORF">RND81_02G170700</name>
</gene>